<dbReference type="InterPro" id="IPR006342">
    <property type="entry name" value="FkbM_mtfrase"/>
</dbReference>
<dbReference type="Pfam" id="PF05050">
    <property type="entry name" value="Methyltransf_21"/>
    <property type="match status" value="1"/>
</dbReference>
<dbReference type="AlphaFoldDB" id="A0A813MHB7"/>
<gene>
    <name evidence="3" type="ORF">IZO911_LOCUS1874</name>
    <name evidence="4" type="ORF">KXQ929_LOCUS12788</name>
</gene>
<dbReference type="Proteomes" id="UP000663860">
    <property type="component" value="Unassembled WGS sequence"/>
</dbReference>
<accession>A0A813MHB7</accession>
<proteinExistence type="predicted"/>
<evidence type="ECO:0000313" key="5">
    <source>
        <dbReference type="Proteomes" id="UP000663860"/>
    </source>
</evidence>
<name>A0A813MHB7_9BILA</name>
<dbReference type="EMBL" id="CAJOBB010000667">
    <property type="protein sequence ID" value="CAF3726907.1"/>
    <property type="molecule type" value="Genomic_DNA"/>
</dbReference>
<dbReference type="InterPro" id="IPR052514">
    <property type="entry name" value="SAM-dependent_MTase"/>
</dbReference>
<feature type="domain" description="Methyltransferase FkbM" evidence="2">
    <location>
        <begin position="114"/>
        <end position="283"/>
    </location>
</feature>
<evidence type="ECO:0000256" key="1">
    <source>
        <dbReference type="SAM" id="Phobius"/>
    </source>
</evidence>
<keyword evidence="1" id="KW-0472">Membrane</keyword>
<organism evidence="3 5">
    <name type="scientific">Adineta steineri</name>
    <dbReference type="NCBI Taxonomy" id="433720"/>
    <lineage>
        <taxon>Eukaryota</taxon>
        <taxon>Metazoa</taxon>
        <taxon>Spiralia</taxon>
        <taxon>Gnathifera</taxon>
        <taxon>Rotifera</taxon>
        <taxon>Eurotatoria</taxon>
        <taxon>Bdelloidea</taxon>
        <taxon>Adinetida</taxon>
        <taxon>Adinetidae</taxon>
        <taxon>Adineta</taxon>
    </lineage>
</organism>
<dbReference type="PANTHER" id="PTHR34203:SF15">
    <property type="entry name" value="SLL1173 PROTEIN"/>
    <property type="match status" value="1"/>
</dbReference>
<dbReference type="EMBL" id="CAJNOE010000008">
    <property type="protein sequence ID" value="CAF0720583.1"/>
    <property type="molecule type" value="Genomic_DNA"/>
</dbReference>
<sequence length="316" mass="37135">MKILYNKIIQKIFIIIFGLFISYYLIYFQIKKNIINISSNIHIVDLYATTPTKFQCIKTKKLLNNISTTICLHEIKRDKYVSGAYGDSISIWEEKQVTRILQLLIRYPHLHLIDIGANIGTYTMYAASLGRFVLAIDCFAPNIIRLRRSIQLMNLFNQVVLIQNAIFNHSGQSLRLSIDTRNIGGQRIHLLNNYSYKYNLSTKNPYIVKTITFNEVLPILNAYGIRSALMKIDIEGSEHFVMEKGNQIFDTLDIPFIQMEWTIVKQYINRVKLILDFFNKRNYDPMNDLCQILNQNEYNQWPDDVYWLKRNTSNFC</sequence>
<keyword evidence="1" id="KW-1133">Transmembrane helix</keyword>
<feature type="transmembrane region" description="Helical" evidence="1">
    <location>
        <begin position="12"/>
        <end position="30"/>
    </location>
</feature>
<dbReference type="PANTHER" id="PTHR34203">
    <property type="entry name" value="METHYLTRANSFERASE, FKBM FAMILY PROTEIN"/>
    <property type="match status" value="1"/>
</dbReference>
<dbReference type="Proteomes" id="UP000663868">
    <property type="component" value="Unassembled WGS sequence"/>
</dbReference>
<evidence type="ECO:0000313" key="4">
    <source>
        <dbReference type="EMBL" id="CAF3726907.1"/>
    </source>
</evidence>
<dbReference type="SUPFAM" id="SSF53335">
    <property type="entry name" value="S-adenosyl-L-methionine-dependent methyltransferases"/>
    <property type="match status" value="1"/>
</dbReference>
<protein>
    <recommendedName>
        <fullName evidence="2">Methyltransferase FkbM domain-containing protein</fullName>
    </recommendedName>
</protein>
<dbReference type="InterPro" id="IPR029063">
    <property type="entry name" value="SAM-dependent_MTases_sf"/>
</dbReference>
<dbReference type="NCBIfam" id="TIGR01444">
    <property type="entry name" value="fkbM_fam"/>
    <property type="match status" value="1"/>
</dbReference>
<keyword evidence="1" id="KW-0812">Transmembrane</keyword>
<evidence type="ECO:0000313" key="3">
    <source>
        <dbReference type="EMBL" id="CAF0720583.1"/>
    </source>
</evidence>
<comment type="caution">
    <text evidence="3">The sequence shown here is derived from an EMBL/GenBank/DDBJ whole genome shotgun (WGS) entry which is preliminary data.</text>
</comment>
<evidence type="ECO:0000259" key="2">
    <source>
        <dbReference type="Pfam" id="PF05050"/>
    </source>
</evidence>
<dbReference type="Gene3D" id="3.40.50.150">
    <property type="entry name" value="Vaccinia Virus protein VP39"/>
    <property type="match status" value="1"/>
</dbReference>
<reference evidence="3" key="1">
    <citation type="submission" date="2021-02" db="EMBL/GenBank/DDBJ databases">
        <authorList>
            <person name="Nowell W R."/>
        </authorList>
    </citation>
    <scope>NUCLEOTIDE SEQUENCE</scope>
</reference>